<evidence type="ECO:0000313" key="15">
    <source>
        <dbReference type="Proteomes" id="UP000007881"/>
    </source>
</evidence>
<feature type="transmembrane region" description="Helical" evidence="12">
    <location>
        <begin position="189"/>
        <end position="211"/>
    </location>
</feature>
<feature type="transmembrane region" description="Helical" evidence="12">
    <location>
        <begin position="17"/>
        <end position="42"/>
    </location>
</feature>
<comment type="cofactor">
    <cofactor evidence="1">
        <name>Zn(2+)</name>
        <dbReference type="ChEBI" id="CHEBI:29105"/>
    </cofactor>
</comment>
<dbReference type="eggNOG" id="COG0501">
    <property type="taxonomic scope" value="Bacteria"/>
</dbReference>
<evidence type="ECO:0000256" key="9">
    <source>
        <dbReference type="ARBA" id="ARBA00023049"/>
    </source>
</evidence>
<keyword evidence="8 12" id="KW-1133">Transmembrane helix</keyword>
<dbReference type="STRING" id="1142394.PSMK_28160"/>
<evidence type="ECO:0000256" key="8">
    <source>
        <dbReference type="ARBA" id="ARBA00022989"/>
    </source>
</evidence>
<dbReference type="Gene3D" id="3.30.2010.10">
    <property type="entry name" value="Metalloproteases ('zincins'), catalytic domain"/>
    <property type="match status" value="1"/>
</dbReference>
<dbReference type="InterPro" id="IPR050083">
    <property type="entry name" value="HtpX_protease"/>
</dbReference>
<dbReference type="InterPro" id="IPR001915">
    <property type="entry name" value="Peptidase_M48"/>
</dbReference>
<evidence type="ECO:0000259" key="13">
    <source>
        <dbReference type="Pfam" id="PF01435"/>
    </source>
</evidence>
<proteinExistence type="predicted"/>
<dbReference type="KEGG" id="phm:PSMK_28160"/>
<accession>I0II87</accession>
<keyword evidence="5" id="KW-0479">Metal-binding</keyword>
<keyword evidence="15" id="KW-1185">Reference proteome</keyword>
<sequence>MDFFEHQDRARAQTTKLIFLFVLAVICITALVYGLVIVAFTMTAGGGEGLPASIPWLELLGLTAAGVGLLVGGGSLGKVAQLRAGGGETVARSLGGRRIDPDTVDPDQRKVMNVVEEMAIASGLPVPPVFLMENEAGINAFAAGYTPERAVIGVTRGAIEKLSRDELQGVMAHEFSHILNGDMRLNIKLMGVIFGVMILQVIGGTILRGMWYSGGVRVRRGNDREGGGGQVAIIVIAFGLMAIGFVGVIFGRLIQAAVSRQREFLADASAVQFTRNPDGIAGALKVIGGFEDGAKLRTPHAAESAHMMFGNAVSSFGGAFATHPPLPERIKRLDPSWDGATPRTAEEDGGNTRRSAAAAGFAGGGPAAGVPRVGEAGTFDADEGPRVLAGVPEALRDAARRSVGAQAVLLCLLLDRDDAVRERQFRLLESGLNEAVLREAVRLAPPTVRLDRSLRLPVLSLCVPALSGMAAYEYRKLRGLVEALVAADDRTDRFEWALLEVLERQVGGHHGGDARGDDARGGGRKLAAEADAAGTVLAALCSAAGDPAAAFAAAAEALRRAGGPAPAPPAEPLTRERFGAALERLARLRPGGKRAVLAACTAAVKEDGVTDRQEAELLRVVAEAMGIPLPPIAIS</sequence>
<dbReference type="PANTHER" id="PTHR43221:SF2">
    <property type="entry name" value="PROTEASE HTPX HOMOLOG"/>
    <property type="match status" value="1"/>
</dbReference>
<organism evidence="14 15">
    <name type="scientific">Phycisphaera mikurensis (strain NBRC 102666 / KCTC 22515 / FYK2301M01)</name>
    <dbReference type="NCBI Taxonomy" id="1142394"/>
    <lineage>
        <taxon>Bacteria</taxon>
        <taxon>Pseudomonadati</taxon>
        <taxon>Planctomycetota</taxon>
        <taxon>Phycisphaerae</taxon>
        <taxon>Phycisphaerales</taxon>
        <taxon>Phycisphaeraceae</taxon>
        <taxon>Phycisphaera</taxon>
    </lineage>
</organism>
<feature type="domain" description="Peptidase M48" evidence="13">
    <location>
        <begin position="108"/>
        <end position="334"/>
    </location>
</feature>
<protein>
    <submittedName>
        <fullName evidence="14">Peptidase M48 family protein</fullName>
    </submittedName>
</protein>
<evidence type="ECO:0000256" key="11">
    <source>
        <dbReference type="SAM" id="MobiDB-lite"/>
    </source>
</evidence>
<dbReference type="HOGENOM" id="CLU_024494_0_0_0"/>
<evidence type="ECO:0000256" key="12">
    <source>
        <dbReference type="SAM" id="Phobius"/>
    </source>
</evidence>
<evidence type="ECO:0000256" key="5">
    <source>
        <dbReference type="ARBA" id="ARBA00022723"/>
    </source>
</evidence>
<evidence type="ECO:0000256" key="4">
    <source>
        <dbReference type="ARBA" id="ARBA00022692"/>
    </source>
</evidence>
<feature type="transmembrane region" description="Helical" evidence="12">
    <location>
        <begin position="231"/>
        <end position="254"/>
    </location>
</feature>
<keyword evidence="4 12" id="KW-0812">Transmembrane</keyword>
<dbReference type="PANTHER" id="PTHR43221">
    <property type="entry name" value="PROTEASE HTPX"/>
    <property type="match status" value="1"/>
</dbReference>
<dbReference type="PATRIC" id="fig|1142394.8.peg.2912"/>
<dbReference type="GO" id="GO:0004222">
    <property type="term" value="F:metalloendopeptidase activity"/>
    <property type="evidence" value="ECO:0007669"/>
    <property type="project" value="InterPro"/>
</dbReference>
<keyword evidence="6" id="KW-0378">Hydrolase</keyword>
<dbReference type="EMBL" id="AP012338">
    <property type="protein sequence ID" value="BAM04975.1"/>
    <property type="molecule type" value="Genomic_DNA"/>
</dbReference>
<dbReference type="GO" id="GO:0006508">
    <property type="term" value="P:proteolysis"/>
    <property type="evidence" value="ECO:0007669"/>
    <property type="project" value="UniProtKB-KW"/>
</dbReference>
<dbReference type="GO" id="GO:0046872">
    <property type="term" value="F:metal ion binding"/>
    <property type="evidence" value="ECO:0007669"/>
    <property type="project" value="UniProtKB-KW"/>
</dbReference>
<keyword evidence="9" id="KW-0482">Metalloprotease</keyword>
<evidence type="ECO:0000256" key="2">
    <source>
        <dbReference type="ARBA" id="ARBA00022475"/>
    </source>
</evidence>
<name>I0II87_PHYMF</name>
<feature type="region of interest" description="Disordered" evidence="11">
    <location>
        <begin position="332"/>
        <end position="378"/>
    </location>
</feature>
<feature type="compositionally biased region" description="Low complexity" evidence="11">
    <location>
        <begin position="368"/>
        <end position="377"/>
    </location>
</feature>
<gene>
    <name evidence="14" type="ordered locus">PSMK_28160</name>
</gene>
<dbReference type="OrthoDB" id="15218at2"/>
<dbReference type="CDD" id="cd07340">
    <property type="entry name" value="M48B_Htpx_like"/>
    <property type="match status" value="1"/>
</dbReference>
<evidence type="ECO:0000256" key="6">
    <source>
        <dbReference type="ARBA" id="ARBA00022801"/>
    </source>
</evidence>
<dbReference type="RefSeq" id="WP_014438185.1">
    <property type="nucleotide sequence ID" value="NC_017080.1"/>
</dbReference>
<evidence type="ECO:0000256" key="7">
    <source>
        <dbReference type="ARBA" id="ARBA00022833"/>
    </source>
</evidence>
<reference evidence="14 15" key="1">
    <citation type="submission" date="2012-02" db="EMBL/GenBank/DDBJ databases">
        <title>Complete genome sequence of Phycisphaera mikurensis NBRC 102666.</title>
        <authorList>
            <person name="Ankai A."/>
            <person name="Hosoyama A."/>
            <person name="Terui Y."/>
            <person name="Sekine M."/>
            <person name="Fukai R."/>
            <person name="Kato Y."/>
            <person name="Nakamura S."/>
            <person name="Yamada-Narita S."/>
            <person name="Kawakoshi A."/>
            <person name="Fukunaga Y."/>
            <person name="Yamazaki S."/>
            <person name="Fujita N."/>
        </authorList>
    </citation>
    <scope>NUCLEOTIDE SEQUENCE [LARGE SCALE GENOMIC DNA]</scope>
    <source>
        <strain evidence="15">NBRC 102666 / KCTC 22515 / FYK2301M01</strain>
    </source>
</reference>
<keyword evidence="3" id="KW-0645">Protease</keyword>
<evidence type="ECO:0000256" key="1">
    <source>
        <dbReference type="ARBA" id="ARBA00001947"/>
    </source>
</evidence>
<keyword evidence="10 12" id="KW-0472">Membrane</keyword>
<evidence type="ECO:0000256" key="10">
    <source>
        <dbReference type="ARBA" id="ARBA00023136"/>
    </source>
</evidence>
<dbReference type="Pfam" id="PF01435">
    <property type="entry name" value="Peptidase_M48"/>
    <property type="match status" value="1"/>
</dbReference>
<dbReference type="AlphaFoldDB" id="I0II87"/>
<dbReference type="SUPFAM" id="SSF158682">
    <property type="entry name" value="TerB-like"/>
    <property type="match status" value="1"/>
</dbReference>
<keyword evidence="7" id="KW-0862">Zinc</keyword>
<feature type="transmembrane region" description="Helical" evidence="12">
    <location>
        <begin position="54"/>
        <end position="73"/>
    </location>
</feature>
<dbReference type="Proteomes" id="UP000007881">
    <property type="component" value="Chromosome"/>
</dbReference>
<evidence type="ECO:0000313" key="14">
    <source>
        <dbReference type="EMBL" id="BAM04975.1"/>
    </source>
</evidence>
<evidence type="ECO:0000256" key="3">
    <source>
        <dbReference type="ARBA" id="ARBA00022670"/>
    </source>
</evidence>
<dbReference type="InterPro" id="IPR029024">
    <property type="entry name" value="TerB-like"/>
</dbReference>
<keyword evidence="2" id="KW-1003">Cell membrane</keyword>